<accession>A0A9X2SB03</accession>
<keyword evidence="3" id="KW-1185">Reference proteome</keyword>
<dbReference type="Gene3D" id="3.20.20.450">
    <property type="entry name" value="EAL domain"/>
    <property type="match status" value="1"/>
</dbReference>
<dbReference type="CDD" id="cd01948">
    <property type="entry name" value="EAL"/>
    <property type="match status" value="1"/>
</dbReference>
<gene>
    <name evidence="2" type="ORF">NQZ67_10325</name>
</gene>
<dbReference type="InterPro" id="IPR050706">
    <property type="entry name" value="Cyclic-di-GMP_PDE-like"/>
</dbReference>
<sequence length="338" mass="38813">MPCRGCIVNKLEFEVKIEEPEHLHRLLAIFKPCNERAAEIKVSEHGHLMMNESLMRGFVDFCTDHLNGIEILFRTSGEDWLPLSSAEAVFDAKWIDGVIAEEAVRFDFQPIVDLKGKTYGYECLARFWREDGTRVSPAEAFAAAKTRGRLYALDRMCRLAALRMTADMDPAWKVFINFIPTSIYSPEFCLKSTVDLANQLGISPDRFVFEVVETEWVEDVEHLKRVLAYYREKGFAYALDDVGEGYSTIEMLADLRPHFMKLDMKYVRGVSEDSRKQRVASTFLEKALQLGSVPLAEGIETREELEWLRQRGYQLFQGYLFGKPGTFSEMQQRGARLA</sequence>
<evidence type="ECO:0000259" key="1">
    <source>
        <dbReference type="PROSITE" id="PS50883"/>
    </source>
</evidence>
<dbReference type="GO" id="GO:0071111">
    <property type="term" value="F:cyclic-guanylate-specific phosphodiesterase activity"/>
    <property type="evidence" value="ECO:0007669"/>
    <property type="project" value="InterPro"/>
</dbReference>
<dbReference type="SUPFAM" id="SSF141868">
    <property type="entry name" value="EAL domain-like"/>
    <property type="match status" value="1"/>
</dbReference>
<evidence type="ECO:0000313" key="2">
    <source>
        <dbReference type="EMBL" id="MCR2804277.1"/>
    </source>
</evidence>
<dbReference type="SMART" id="SM00052">
    <property type="entry name" value="EAL"/>
    <property type="match status" value="1"/>
</dbReference>
<feature type="domain" description="EAL" evidence="1">
    <location>
        <begin position="87"/>
        <end position="338"/>
    </location>
</feature>
<name>A0A9X2SB03_9BACL</name>
<reference evidence="2" key="1">
    <citation type="submission" date="2022-08" db="EMBL/GenBank/DDBJ databases">
        <title>The genomic sequence of strain Paenibacillus sp. SCIV0701.</title>
        <authorList>
            <person name="Zhao H."/>
        </authorList>
    </citation>
    <scope>NUCLEOTIDE SEQUENCE</scope>
    <source>
        <strain evidence="2">SCIV0701</strain>
    </source>
</reference>
<dbReference type="Proteomes" id="UP001141950">
    <property type="component" value="Unassembled WGS sequence"/>
</dbReference>
<comment type="caution">
    <text evidence="2">The sequence shown here is derived from an EMBL/GenBank/DDBJ whole genome shotgun (WGS) entry which is preliminary data.</text>
</comment>
<dbReference type="PROSITE" id="PS50883">
    <property type="entry name" value="EAL"/>
    <property type="match status" value="1"/>
</dbReference>
<evidence type="ECO:0000313" key="3">
    <source>
        <dbReference type="Proteomes" id="UP001141950"/>
    </source>
</evidence>
<dbReference type="InterPro" id="IPR035919">
    <property type="entry name" value="EAL_sf"/>
</dbReference>
<protein>
    <submittedName>
        <fullName evidence="2">EAL domain-containing protein</fullName>
    </submittedName>
</protein>
<dbReference type="EMBL" id="JANIPJ010000006">
    <property type="protein sequence ID" value="MCR2804277.1"/>
    <property type="molecule type" value="Genomic_DNA"/>
</dbReference>
<proteinExistence type="predicted"/>
<dbReference type="Pfam" id="PF00563">
    <property type="entry name" value="EAL"/>
    <property type="match status" value="1"/>
</dbReference>
<dbReference type="PANTHER" id="PTHR33121:SF70">
    <property type="entry name" value="SIGNALING PROTEIN YKOW"/>
    <property type="match status" value="1"/>
</dbReference>
<dbReference type="InterPro" id="IPR001633">
    <property type="entry name" value="EAL_dom"/>
</dbReference>
<organism evidence="2 3">
    <name type="scientific">Paenibacillus soyae</name>
    <dbReference type="NCBI Taxonomy" id="2969249"/>
    <lineage>
        <taxon>Bacteria</taxon>
        <taxon>Bacillati</taxon>
        <taxon>Bacillota</taxon>
        <taxon>Bacilli</taxon>
        <taxon>Bacillales</taxon>
        <taxon>Paenibacillaceae</taxon>
        <taxon>Paenibacillus</taxon>
    </lineage>
</organism>
<dbReference type="AlphaFoldDB" id="A0A9X2SB03"/>
<dbReference type="PANTHER" id="PTHR33121">
    <property type="entry name" value="CYCLIC DI-GMP PHOSPHODIESTERASE PDEF"/>
    <property type="match status" value="1"/>
</dbReference>